<evidence type="ECO:0000313" key="1">
    <source>
        <dbReference type="EMBL" id="RDV15570.1"/>
    </source>
</evidence>
<protein>
    <submittedName>
        <fullName evidence="1">Uncharacterized protein</fullName>
    </submittedName>
</protein>
<reference evidence="2" key="1">
    <citation type="submission" date="2018-08" db="EMBL/GenBank/DDBJ databases">
        <authorList>
            <person name="Liu Z.-W."/>
            <person name="Du Z.-J."/>
        </authorList>
    </citation>
    <scope>NUCLEOTIDE SEQUENCE [LARGE SCALE GENOMIC DNA]</scope>
    <source>
        <strain evidence="2">H4X</strain>
    </source>
</reference>
<dbReference type="EMBL" id="QRGR01000008">
    <property type="protein sequence ID" value="RDV15570.1"/>
    <property type="molecule type" value="Genomic_DNA"/>
</dbReference>
<keyword evidence="2" id="KW-1185">Reference proteome</keyword>
<name>A0A3D8LDU8_9BACT</name>
<organism evidence="1 2">
    <name type="scientific">Pontibacter diazotrophicus</name>
    <dbReference type="NCBI Taxonomy" id="1400979"/>
    <lineage>
        <taxon>Bacteria</taxon>
        <taxon>Pseudomonadati</taxon>
        <taxon>Bacteroidota</taxon>
        <taxon>Cytophagia</taxon>
        <taxon>Cytophagales</taxon>
        <taxon>Hymenobacteraceae</taxon>
        <taxon>Pontibacter</taxon>
    </lineage>
</organism>
<proteinExistence type="predicted"/>
<dbReference type="PROSITE" id="PS51257">
    <property type="entry name" value="PROKAR_LIPOPROTEIN"/>
    <property type="match status" value="1"/>
</dbReference>
<dbReference type="Proteomes" id="UP000256708">
    <property type="component" value="Unassembled WGS sequence"/>
</dbReference>
<comment type="caution">
    <text evidence="1">The sequence shown here is derived from an EMBL/GenBank/DDBJ whole genome shotgun (WGS) entry which is preliminary data.</text>
</comment>
<dbReference type="AlphaFoldDB" id="A0A3D8LDU8"/>
<gene>
    <name evidence="1" type="ORF">DXT99_08775</name>
</gene>
<evidence type="ECO:0000313" key="2">
    <source>
        <dbReference type="Proteomes" id="UP000256708"/>
    </source>
</evidence>
<accession>A0A3D8LDU8</accession>
<dbReference type="OrthoDB" id="852463at2"/>
<sequence length="183" mass="21364">MNKALHIVLLLLVFSCNQTEERAHVMEKEHLIKSFDIFTFSIEPGLSREASRDVEISKDGTVYLRLRDNREIKENYKVELDSQSLRKVFLLVDSMNIEALDTVYQDYFDGATYSLLLRNENDEIRTKGMDFPREVQRMLFDLVEIVERQKMIKTSNRHFSTTKDVLQPLPPGYVESKAVLDSL</sequence>